<dbReference type="HOGENOM" id="CLU_009433_1_0_0"/>
<proteinExistence type="inferred from homology"/>
<dbReference type="InterPro" id="IPR017800">
    <property type="entry name" value="ADOP"/>
</dbReference>
<dbReference type="KEGG" id="sus:Acid_3922"/>
<gene>
    <name evidence="10" type="ordered locus">Acid_3922</name>
</gene>
<evidence type="ECO:0000313" key="10">
    <source>
        <dbReference type="EMBL" id="ABJ84889.1"/>
    </source>
</evidence>
<dbReference type="EMBL" id="CP000473">
    <property type="protein sequence ID" value="ABJ84889.1"/>
    <property type="molecule type" value="Genomic_DNA"/>
</dbReference>
<evidence type="ECO:0000256" key="4">
    <source>
        <dbReference type="ARBA" id="ARBA00022989"/>
    </source>
</evidence>
<dbReference type="NCBIfam" id="TIGR03434">
    <property type="entry name" value="ADOP"/>
    <property type="match status" value="1"/>
</dbReference>
<feature type="domain" description="MacB-like periplasmic core" evidence="9">
    <location>
        <begin position="24"/>
        <end position="239"/>
    </location>
</feature>
<evidence type="ECO:0000256" key="5">
    <source>
        <dbReference type="ARBA" id="ARBA00023136"/>
    </source>
</evidence>
<feature type="transmembrane region" description="Helical" evidence="7">
    <location>
        <begin position="20"/>
        <end position="48"/>
    </location>
</feature>
<keyword evidence="5 7" id="KW-0472">Membrane</keyword>
<protein>
    <recommendedName>
        <fullName evidence="11">Permease</fullName>
    </recommendedName>
</protein>
<feature type="domain" description="ABC3 transporter permease C-terminal" evidence="8">
    <location>
        <begin position="282"/>
        <end position="389"/>
    </location>
</feature>
<dbReference type="PANTHER" id="PTHR30572">
    <property type="entry name" value="MEMBRANE COMPONENT OF TRANSPORTER-RELATED"/>
    <property type="match status" value="1"/>
</dbReference>
<feature type="transmembrane region" description="Helical" evidence="7">
    <location>
        <begin position="720"/>
        <end position="739"/>
    </location>
</feature>
<feature type="transmembrane region" description="Helical" evidence="7">
    <location>
        <begin position="661"/>
        <end position="685"/>
    </location>
</feature>
<feature type="domain" description="MacB-like periplasmic core" evidence="9">
    <location>
        <begin position="420"/>
        <end position="607"/>
    </location>
</feature>
<evidence type="ECO:0000256" key="1">
    <source>
        <dbReference type="ARBA" id="ARBA00004651"/>
    </source>
</evidence>
<accession>Q01ZM6</accession>
<dbReference type="PANTHER" id="PTHR30572:SF4">
    <property type="entry name" value="ABC TRANSPORTER PERMEASE YTRF"/>
    <property type="match status" value="1"/>
</dbReference>
<keyword evidence="3 7" id="KW-0812">Transmembrane</keyword>
<dbReference type="Pfam" id="PF02687">
    <property type="entry name" value="FtsX"/>
    <property type="match status" value="2"/>
</dbReference>
<feature type="transmembrane region" description="Helical" evidence="7">
    <location>
        <begin position="330"/>
        <end position="349"/>
    </location>
</feature>
<comment type="subcellular location">
    <subcellularLocation>
        <location evidence="1">Cell membrane</location>
        <topology evidence="1">Multi-pass membrane protein</topology>
    </subcellularLocation>
</comment>
<evidence type="ECO:0000256" key="6">
    <source>
        <dbReference type="ARBA" id="ARBA00038076"/>
    </source>
</evidence>
<evidence type="ECO:0000259" key="9">
    <source>
        <dbReference type="Pfam" id="PF12704"/>
    </source>
</evidence>
<dbReference type="InterPro" id="IPR025857">
    <property type="entry name" value="MacB_PCD"/>
</dbReference>
<evidence type="ECO:0000256" key="3">
    <source>
        <dbReference type="ARBA" id="ARBA00022692"/>
    </source>
</evidence>
<keyword evidence="2" id="KW-1003">Cell membrane</keyword>
<dbReference type="GO" id="GO:0005886">
    <property type="term" value="C:plasma membrane"/>
    <property type="evidence" value="ECO:0007669"/>
    <property type="project" value="UniProtKB-SubCell"/>
</dbReference>
<name>Q01ZM6_SOLUE</name>
<reference evidence="10" key="1">
    <citation type="submission" date="2006-10" db="EMBL/GenBank/DDBJ databases">
        <title>Complete sequence of Solibacter usitatus Ellin6076.</title>
        <authorList>
            <consortium name="US DOE Joint Genome Institute"/>
            <person name="Copeland A."/>
            <person name="Lucas S."/>
            <person name="Lapidus A."/>
            <person name="Barry K."/>
            <person name="Detter J.C."/>
            <person name="Glavina del Rio T."/>
            <person name="Hammon N."/>
            <person name="Israni S."/>
            <person name="Dalin E."/>
            <person name="Tice H."/>
            <person name="Pitluck S."/>
            <person name="Thompson L.S."/>
            <person name="Brettin T."/>
            <person name="Bruce D."/>
            <person name="Han C."/>
            <person name="Tapia R."/>
            <person name="Gilna P."/>
            <person name="Schmutz J."/>
            <person name="Larimer F."/>
            <person name="Land M."/>
            <person name="Hauser L."/>
            <person name="Kyrpides N."/>
            <person name="Mikhailova N."/>
            <person name="Janssen P.H."/>
            <person name="Kuske C.R."/>
            <person name="Richardson P."/>
        </authorList>
    </citation>
    <scope>NUCLEOTIDE SEQUENCE</scope>
    <source>
        <strain evidence="10">Ellin6076</strain>
    </source>
</reference>
<dbReference type="eggNOG" id="COG0577">
    <property type="taxonomic scope" value="Bacteria"/>
</dbReference>
<dbReference type="STRING" id="234267.Acid_3922"/>
<feature type="transmembrane region" description="Helical" evidence="7">
    <location>
        <begin position="275"/>
        <end position="299"/>
    </location>
</feature>
<evidence type="ECO:0000259" key="8">
    <source>
        <dbReference type="Pfam" id="PF02687"/>
    </source>
</evidence>
<evidence type="ECO:0008006" key="11">
    <source>
        <dbReference type="Google" id="ProtNLM"/>
    </source>
</evidence>
<organism evidence="10">
    <name type="scientific">Solibacter usitatus (strain Ellin6076)</name>
    <dbReference type="NCBI Taxonomy" id="234267"/>
    <lineage>
        <taxon>Bacteria</taxon>
        <taxon>Pseudomonadati</taxon>
        <taxon>Acidobacteriota</taxon>
        <taxon>Terriglobia</taxon>
        <taxon>Bryobacterales</taxon>
        <taxon>Solibacteraceae</taxon>
        <taxon>Candidatus Solibacter</taxon>
    </lineage>
</organism>
<dbReference type="AlphaFoldDB" id="Q01ZM6"/>
<feature type="transmembrane region" description="Helical" evidence="7">
    <location>
        <begin position="361"/>
        <end position="384"/>
    </location>
</feature>
<evidence type="ECO:0000256" key="7">
    <source>
        <dbReference type="SAM" id="Phobius"/>
    </source>
</evidence>
<evidence type="ECO:0000256" key="2">
    <source>
        <dbReference type="ARBA" id="ARBA00022475"/>
    </source>
</evidence>
<dbReference type="Pfam" id="PF12704">
    <property type="entry name" value="MacB_PCD"/>
    <property type="match status" value="2"/>
</dbReference>
<feature type="domain" description="ABC3 transporter permease C-terminal" evidence="8">
    <location>
        <begin position="668"/>
        <end position="781"/>
    </location>
</feature>
<feature type="transmembrane region" description="Helical" evidence="7">
    <location>
        <begin position="751"/>
        <end position="771"/>
    </location>
</feature>
<comment type="similarity">
    <text evidence="6">Belongs to the ABC-4 integral membrane protein family.</text>
</comment>
<dbReference type="OrthoDB" id="5933722at2"/>
<dbReference type="GO" id="GO:0022857">
    <property type="term" value="F:transmembrane transporter activity"/>
    <property type="evidence" value="ECO:0007669"/>
    <property type="project" value="TreeGrafter"/>
</dbReference>
<dbReference type="InParanoid" id="Q01ZM6"/>
<sequence>MDALVHDVRYAARAFLRSPGFAVVAAVTLALGIGANTAIFSLVHTVLLKPLPYRDPSRLIVAWDTYLPQNKMLPMFPKIGVAPPELELWRQQHEVFEDTAWYRYVPFEMALNAPGAEALSIHAGFCSTNFLRVLGAAPALGRSFANDEPPNSALISDKLWRTHFAADPGVAGRAIRLNDDVFTVIGVMPPGFSFPEWADLWLPPGPLYGDELTNPVRHAVGFIGRLKPTVTTLQASTRLGTLSARLAGEHPSTSTGWGMRVSNLQEDLTARIRPALLMLLGAVALVLLIACSNVASLLLARASSRSREIAIRSALGAGTWRIARQLFTEGILLSVAGGAAGLGVGELGLKLLSPVPTPLDWNVLIFLMAISFATGLACGAAPVIQTLRSDTNAVIKTGSATGGGAGGMRSALVVAELALAMLLVTGAGNLVKSFVRLSHVDPGFSSRGLLTMRLAIPKSRKPEVLFRRIQDAVKQIPGVDSFASTNTLPLVPSHGNAGRFNVPGSPLISSDSLPAAQLRWVSPDYFRVMRIPIRFGRAFDERDLDRPVVIINETMARRFWPGRDPVGLRFITGPWGPNPAWSTIIGVVGDVKQFGLDSEPSLDLYYPALDPLSITVHTAGNPKSLIGPVRAAIQSVDPEIPASEVRTMDQVLEESAAAQRWTMSLLGAFAALAMALALVGVYGVVSWSVTQRTREIGIRVTLGASPRTIVGEALGHGIRLTALGLAIGLMCAFLMRRSLPSLVFDVSPSDPLIYLGVVALMFTVALAACYIPARRASRVDPLIALRWE</sequence>
<dbReference type="InterPro" id="IPR050250">
    <property type="entry name" value="Macrolide_Exporter_MacB"/>
</dbReference>
<keyword evidence="4 7" id="KW-1133">Transmembrane helix</keyword>
<dbReference type="InterPro" id="IPR003838">
    <property type="entry name" value="ABC3_permease_C"/>
</dbReference>